<dbReference type="NCBIfam" id="TIGR03915">
    <property type="entry name" value="SAM_7_link_chp"/>
    <property type="match status" value="1"/>
</dbReference>
<dbReference type="InterPro" id="IPR025404">
    <property type="entry name" value="DUF4130"/>
</dbReference>
<dbReference type="InterPro" id="IPR023875">
    <property type="entry name" value="DNA_repair_put"/>
</dbReference>
<evidence type="ECO:0000313" key="2">
    <source>
        <dbReference type="EMBL" id="MBO1307751.1"/>
    </source>
</evidence>
<keyword evidence="3" id="KW-1185">Reference proteome</keyword>
<evidence type="ECO:0000259" key="1">
    <source>
        <dbReference type="Pfam" id="PF13566"/>
    </source>
</evidence>
<protein>
    <submittedName>
        <fullName evidence="2">TIGR03915 family putative DNA repair protein</fullName>
    </submittedName>
</protein>
<reference evidence="2 3" key="1">
    <citation type="submission" date="2021-03" db="EMBL/GenBank/DDBJ databases">
        <title>Enterococcal diversity collection.</title>
        <authorList>
            <person name="Gilmore M.S."/>
            <person name="Schwartzman J."/>
            <person name="Van Tyne D."/>
            <person name="Martin M."/>
            <person name="Earl A.M."/>
            <person name="Manson A.L."/>
            <person name="Straub T."/>
            <person name="Salamzade R."/>
            <person name="Saavedra J."/>
            <person name="Lebreton F."/>
            <person name="Prichula J."/>
            <person name="Schaufler K."/>
            <person name="Gaca A."/>
            <person name="Sgardioli B."/>
            <person name="Wagenaar J."/>
            <person name="Strong T."/>
        </authorList>
    </citation>
    <scope>NUCLEOTIDE SEQUENCE [LARGE SCALE GENOMIC DNA]</scope>
    <source>
        <strain evidence="2 3">669A</strain>
    </source>
</reference>
<accession>A0ABS3LDP6</accession>
<proteinExistence type="predicted"/>
<sequence>MREVPETWEYDGSFYGFLCLVDRAFSQKVFPTLILTPETALESLFLGDLIETDEARAHKIYRRLQQRLTPENLRFIQTGFYATLVNKERCLLDTIEIALGTKDSLENFIGHPSVLPVKKSIKTLLGEVHLFTGFVRFEYVGKILFSKIAPKHYSLPFLCPHFVERYFNEQMMIYDETHRLLALIDHGQVTLIEDSECPEIKATDEEQEIQDQWRAFLGAVTIKERINPRVQMGHLPLRFRGNMVEFE</sequence>
<dbReference type="RefSeq" id="WP_207674748.1">
    <property type="nucleotide sequence ID" value="NZ_JAFREM010000027.1"/>
</dbReference>
<feature type="domain" description="DUF4130" evidence="1">
    <location>
        <begin position="87"/>
        <end position="245"/>
    </location>
</feature>
<dbReference type="EMBL" id="JAFREM010000027">
    <property type="protein sequence ID" value="MBO1307751.1"/>
    <property type="molecule type" value="Genomic_DNA"/>
</dbReference>
<organism evidence="2 3">
    <name type="scientific">Candidatus Enterococcus moelleringii</name>
    <dbReference type="NCBI Taxonomy" id="2815325"/>
    <lineage>
        <taxon>Bacteria</taxon>
        <taxon>Bacillati</taxon>
        <taxon>Bacillota</taxon>
        <taxon>Bacilli</taxon>
        <taxon>Lactobacillales</taxon>
        <taxon>Enterococcaceae</taxon>
        <taxon>Enterococcus</taxon>
    </lineage>
</organism>
<gene>
    <name evidence="2" type="ORF">JZO70_16370</name>
</gene>
<comment type="caution">
    <text evidence="2">The sequence shown here is derived from an EMBL/GenBank/DDBJ whole genome shotgun (WGS) entry which is preliminary data.</text>
</comment>
<dbReference type="Pfam" id="PF13566">
    <property type="entry name" value="DUF4130"/>
    <property type="match status" value="1"/>
</dbReference>
<name>A0ABS3LDP6_9ENTE</name>
<dbReference type="Proteomes" id="UP000664601">
    <property type="component" value="Unassembled WGS sequence"/>
</dbReference>
<evidence type="ECO:0000313" key="3">
    <source>
        <dbReference type="Proteomes" id="UP000664601"/>
    </source>
</evidence>